<name>A0ABU0XWC2_9BURK</name>
<sequence length="76" mass="8782">MSEVPCALCLIETLHRMYSLWHAIHDIQRIGMQLRRQSKYPISDSALKACRAQRKPQHSHFANLLKLYASGYAAEQ</sequence>
<comment type="caution">
    <text evidence="1">The sequence shown here is derived from an EMBL/GenBank/DDBJ whole genome shotgun (WGS) entry which is preliminary data.</text>
</comment>
<evidence type="ECO:0000313" key="1">
    <source>
        <dbReference type="EMBL" id="MDQ4626721.1"/>
    </source>
</evidence>
<reference evidence="1 2" key="1">
    <citation type="submission" date="2023-08" db="EMBL/GenBank/DDBJ databases">
        <title>Draft genome sequence of Janthinobacterium lividum.</title>
        <authorList>
            <person name="Chun B.H."/>
            <person name="Lee Y."/>
        </authorList>
    </citation>
    <scope>NUCLEOTIDE SEQUENCE [LARGE SCALE GENOMIC DNA]</scope>
    <source>
        <strain evidence="1 2">AMJK</strain>
    </source>
</reference>
<dbReference type="RefSeq" id="WP_305049438.1">
    <property type="nucleotide sequence ID" value="NZ_JAVFKP010000002.1"/>
</dbReference>
<evidence type="ECO:0000313" key="2">
    <source>
        <dbReference type="Proteomes" id="UP001237592"/>
    </source>
</evidence>
<dbReference type="Proteomes" id="UP001237592">
    <property type="component" value="Unassembled WGS sequence"/>
</dbReference>
<evidence type="ECO:0008006" key="3">
    <source>
        <dbReference type="Google" id="ProtNLM"/>
    </source>
</evidence>
<protein>
    <recommendedName>
        <fullName evidence="3">Transposase</fullName>
    </recommendedName>
</protein>
<gene>
    <name evidence="1" type="ORF">RB624_12565</name>
</gene>
<keyword evidence="2" id="KW-1185">Reference proteome</keyword>
<accession>A0ABU0XWC2</accession>
<proteinExistence type="predicted"/>
<organism evidence="1 2">
    <name type="scientific">Janthinobacterium lividum</name>
    <dbReference type="NCBI Taxonomy" id="29581"/>
    <lineage>
        <taxon>Bacteria</taxon>
        <taxon>Pseudomonadati</taxon>
        <taxon>Pseudomonadota</taxon>
        <taxon>Betaproteobacteria</taxon>
        <taxon>Burkholderiales</taxon>
        <taxon>Oxalobacteraceae</taxon>
        <taxon>Janthinobacterium</taxon>
    </lineage>
</organism>
<dbReference type="EMBL" id="JAVFKP010000002">
    <property type="protein sequence ID" value="MDQ4626721.1"/>
    <property type="molecule type" value="Genomic_DNA"/>
</dbReference>